<dbReference type="RefSeq" id="WP_203655099.1">
    <property type="nucleotide sequence ID" value="NZ_BONR01000002.1"/>
</dbReference>
<proteinExistence type="predicted"/>
<sequence>MRILRSTLAAAGAATIIGLGATGAAAADGYNATLDELNDSGAESTAMVTVDGTTVRVEISGTGFTPEAPHAQHLHGAADQNFTCPTPADVEELDEDGDGLLNTMEAAVMYGGVMVSLTTEGDTSGDSALAVDRFPVADSEGNLEYSRTFEVSQEIADGLSNLHLVQHGIDIDGSGTYDGDAVSSLDESLPLEATIPATCGAFGASQSVAPIGGVETGDAGANTTGAVVLGSAAAVTAAAGIGFAVANRRRVQQ</sequence>
<feature type="chain" id="PRO_5037748416" description="CHRD domain-containing protein" evidence="2">
    <location>
        <begin position="27"/>
        <end position="253"/>
    </location>
</feature>
<feature type="transmembrane region" description="Helical" evidence="1">
    <location>
        <begin position="226"/>
        <end position="246"/>
    </location>
</feature>
<evidence type="ECO:0000256" key="2">
    <source>
        <dbReference type="SAM" id="SignalP"/>
    </source>
</evidence>
<keyword evidence="1" id="KW-1133">Transmembrane helix</keyword>
<accession>A0A919Q4D7</accession>
<keyword evidence="4" id="KW-1185">Reference proteome</keyword>
<feature type="signal peptide" evidence="2">
    <location>
        <begin position="1"/>
        <end position="26"/>
    </location>
</feature>
<keyword evidence="2" id="KW-0732">Signal</keyword>
<keyword evidence="1" id="KW-0472">Membrane</keyword>
<dbReference type="EMBL" id="BONR01000002">
    <property type="protein sequence ID" value="GIG54696.1"/>
    <property type="molecule type" value="Genomic_DNA"/>
</dbReference>
<name>A0A919Q4D7_9MICO</name>
<organism evidence="3 4">
    <name type="scientific">Demequina activiva</name>
    <dbReference type="NCBI Taxonomy" id="1582364"/>
    <lineage>
        <taxon>Bacteria</taxon>
        <taxon>Bacillati</taxon>
        <taxon>Actinomycetota</taxon>
        <taxon>Actinomycetes</taxon>
        <taxon>Micrococcales</taxon>
        <taxon>Demequinaceae</taxon>
        <taxon>Demequina</taxon>
    </lineage>
</organism>
<reference evidence="3" key="1">
    <citation type="submission" date="2021-01" db="EMBL/GenBank/DDBJ databases">
        <title>Whole genome shotgun sequence of Demequina activiva NBRC 110675.</title>
        <authorList>
            <person name="Komaki H."/>
            <person name="Tamura T."/>
        </authorList>
    </citation>
    <scope>NUCLEOTIDE SEQUENCE</scope>
    <source>
        <strain evidence="3">NBRC 110675</strain>
    </source>
</reference>
<dbReference type="Proteomes" id="UP000652354">
    <property type="component" value="Unassembled WGS sequence"/>
</dbReference>
<evidence type="ECO:0000313" key="4">
    <source>
        <dbReference type="Proteomes" id="UP000652354"/>
    </source>
</evidence>
<evidence type="ECO:0008006" key="5">
    <source>
        <dbReference type="Google" id="ProtNLM"/>
    </source>
</evidence>
<keyword evidence="1" id="KW-0812">Transmembrane</keyword>
<evidence type="ECO:0000313" key="3">
    <source>
        <dbReference type="EMBL" id="GIG54696.1"/>
    </source>
</evidence>
<protein>
    <recommendedName>
        <fullName evidence="5">CHRD domain-containing protein</fullName>
    </recommendedName>
</protein>
<dbReference type="AlphaFoldDB" id="A0A919Q4D7"/>
<comment type="caution">
    <text evidence="3">The sequence shown here is derived from an EMBL/GenBank/DDBJ whole genome shotgun (WGS) entry which is preliminary data.</text>
</comment>
<gene>
    <name evidence="3" type="ORF">Dac01nite_14480</name>
</gene>
<evidence type="ECO:0000256" key="1">
    <source>
        <dbReference type="SAM" id="Phobius"/>
    </source>
</evidence>